<proteinExistence type="predicted"/>
<keyword evidence="3" id="KW-1185">Reference proteome</keyword>
<evidence type="ECO:0008006" key="4">
    <source>
        <dbReference type="Google" id="ProtNLM"/>
    </source>
</evidence>
<organism evidence="2 3">
    <name type="scientific">Cyclobacterium xiamenense</name>
    <dbReference type="NCBI Taxonomy" id="1297121"/>
    <lineage>
        <taxon>Bacteria</taxon>
        <taxon>Pseudomonadati</taxon>
        <taxon>Bacteroidota</taxon>
        <taxon>Cytophagia</taxon>
        <taxon>Cytophagales</taxon>
        <taxon>Cyclobacteriaceae</taxon>
        <taxon>Cyclobacterium</taxon>
    </lineage>
</organism>
<sequence>MPYRILLILFLLSAARTGYSQDLSKADTVIIGGDTLVMRGDSLIFTTEAPPVYWEKGGNYNLSMQQVSLSNWSAGGASSFAFTTGLQLFASYKKENIIWDTNLSVNYGINRQAGRAFPTRKTNDNFIFTSKYGRQLSDKIYLSTQIDARTQLLAGHRYFRPSGAEQDSRNRISDFLSPGYVQSSTGLNYQTSLEKKGKFSVILSPFTGRFTIVLDDSLSRAGAFGVLPGESVRAEAGVSLGSTADIQVMENVRWRTDLNLFSNYEKLGNTVVNFNSVVSLKVNKYITTRIETIVIYDESVFIEQDDGTSSRAVQLQNLINFGIGVDF</sequence>
<keyword evidence="1" id="KW-0732">Signal</keyword>
<dbReference type="AlphaFoldDB" id="A0A1H6YJ85"/>
<evidence type="ECO:0000313" key="3">
    <source>
        <dbReference type="Proteomes" id="UP000199403"/>
    </source>
</evidence>
<dbReference type="STRING" id="1416801.SAMN05192553_103764"/>
<reference evidence="3" key="1">
    <citation type="submission" date="2016-10" db="EMBL/GenBank/DDBJ databases">
        <authorList>
            <person name="Varghese N."/>
            <person name="Submissions S."/>
        </authorList>
    </citation>
    <scope>NUCLEOTIDE SEQUENCE [LARGE SCALE GENOMIC DNA]</scope>
    <source>
        <strain evidence="3">IBRC-M 10761</strain>
    </source>
</reference>
<evidence type="ECO:0000256" key="1">
    <source>
        <dbReference type="SAM" id="SignalP"/>
    </source>
</evidence>
<dbReference type="EMBL" id="FNZH01000003">
    <property type="protein sequence ID" value="SEJ41339.1"/>
    <property type="molecule type" value="Genomic_DNA"/>
</dbReference>
<accession>A0A1H6YJ85</accession>
<dbReference type="OrthoDB" id="1495718at2"/>
<gene>
    <name evidence="2" type="ORF">SAMN05192553_103764</name>
</gene>
<dbReference type="Proteomes" id="UP000199403">
    <property type="component" value="Unassembled WGS sequence"/>
</dbReference>
<feature type="signal peptide" evidence="1">
    <location>
        <begin position="1"/>
        <end position="20"/>
    </location>
</feature>
<dbReference type="Pfam" id="PF11276">
    <property type="entry name" value="DUF3078"/>
    <property type="match status" value="1"/>
</dbReference>
<protein>
    <recommendedName>
        <fullName evidence="4">DUF3078 domain-containing protein</fullName>
    </recommendedName>
</protein>
<dbReference type="RefSeq" id="WP_092174704.1">
    <property type="nucleotide sequence ID" value="NZ_FNZH01000003.1"/>
</dbReference>
<feature type="chain" id="PRO_5011502611" description="DUF3078 domain-containing protein" evidence="1">
    <location>
        <begin position="21"/>
        <end position="327"/>
    </location>
</feature>
<evidence type="ECO:0000313" key="2">
    <source>
        <dbReference type="EMBL" id="SEJ41339.1"/>
    </source>
</evidence>
<dbReference type="InterPro" id="IPR021428">
    <property type="entry name" value="DUF3078"/>
</dbReference>
<name>A0A1H6YJ85_9BACT</name>